<reference evidence="2" key="2">
    <citation type="submission" date="2022-01" db="EMBL/GenBank/DDBJ databases">
        <authorList>
            <person name="Yamashiro T."/>
            <person name="Shiraishi A."/>
            <person name="Satake H."/>
            <person name="Nakayama K."/>
        </authorList>
    </citation>
    <scope>NUCLEOTIDE SEQUENCE</scope>
</reference>
<name>A0ABQ5J3Z3_9ASTR</name>
<dbReference type="EMBL" id="BQNB010021481">
    <property type="protein sequence ID" value="GJU06846.1"/>
    <property type="molecule type" value="Genomic_DNA"/>
</dbReference>
<protein>
    <submittedName>
        <fullName evidence="2">Uncharacterized protein</fullName>
    </submittedName>
</protein>
<proteinExistence type="predicted"/>
<dbReference type="Proteomes" id="UP001151760">
    <property type="component" value="Unassembled WGS sequence"/>
</dbReference>
<evidence type="ECO:0000256" key="1">
    <source>
        <dbReference type="SAM" id="MobiDB-lite"/>
    </source>
</evidence>
<gene>
    <name evidence="2" type="ORF">Tco_1123276</name>
</gene>
<evidence type="ECO:0000313" key="2">
    <source>
        <dbReference type="EMBL" id="GJU06846.1"/>
    </source>
</evidence>
<keyword evidence="3" id="KW-1185">Reference proteome</keyword>
<accession>A0ABQ5J3Z3</accession>
<feature type="compositionally biased region" description="Acidic residues" evidence="1">
    <location>
        <begin position="106"/>
        <end position="122"/>
    </location>
</feature>
<feature type="region of interest" description="Disordered" evidence="1">
    <location>
        <begin position="90"/>
        <end position="125"/>
    </location>
</feature>
<evidence type="ECO:0000313" key="3">
    <source>
        <dbReference type="Proteomes" id="UP001151760"/>
    </source>
</evidence>
<sequence length="248" mass="26749">MSDSKHSTVTYTSISSDDGSLDVGSLGVIVLGYDGLPMMPEDPYAYVKAVMQEPPPPNFVPEPIYSEFMPPEDDLLPAEEQPLPTAVPLLFYREDPTDYPTNKDDDKEEESSEDDTDDEEEEHQALADSVVRLLAISTPPSSPLTSYSSPLLQIPSPPLPVSSPLPMSPPLLPASPTRPLGYKAAMNWASMAMMRAAASSTYILAPRSETPPSGIPPLLHIPLPTSSPLLLLPTTDCRADVPEVTLPP</sequence>
<comment type="caution">
    <text evidence="2">The sequence shown here is derived from an EMBL/GenBank/DDBJ whole genome shotgun (WGS) entry which is preliminary data.</text>
</comment>
<organism evidence="2 3">
    <name type="scientific">Tanacetum coccineum</name>
    <dbReference type="NCBI Taxonomy" id="301880"/>
    <lineage>
        <taxon>Eukaryota</taxon>
        <taxon>Viridiplantae</taxon>
        <taxon>Streptophyta</taxon>
        <taxon>Embryophyta</taxon>
        <taxon>Tracheophyta</taxon>
        <taxon>Spermatophyta</taxon>
        <taxon>Magnoliopsida</taxon>
        <taxon>eudicotyledons</taxon>
        <taxon>Gunneridae</taxon>
        <taxon>Pentapetalae</taxon>
        <taxon>asterids</taxon>
        <taxon>campanulids</taxon>
        <taxon>Asterales</taxon>
        <taxon>Asteraceae</taxon>
        <taxon>Asteroideae</taxon>
        <taxon>Anthemideae</taxon>
        <taxon>Anthemidinae</taxon>
        <taxon>Tanacetum</taxon>
    </lineage>
</organism>
<feature type="compositionally biased region" description="Basic and acidic residues" evidence="1">
    <location>
        <begin position="92"/>
        <end position="105"/>
    </location>
</feature>
<reference evidence="2" key="1">
    <citation type="journal article" date="2022" name="Int. J. Mol. Sci.">
        <title>Draft Genome of Tanacetum Coccineum: Genomic Comparison of Closely Related Tanacetum-Family Plants.</title>
        <authorList>
            <person name="Yamashiro T."/>
            <person name="Shiraishi A."/>
            <person name="Nakayama K."/>
            <person name="Satake H."/>
        </authorList>
    </citation>
    <scope>NUCLEOTIDE SEQUENCE</scope>
</reference>